<dbReference type="EMBL" id="JBJJXI010000018">
    <property type="protein sequence ID" value="KAL3407059.1"/>
    <property type="molecule type" value="Genomic_DNA"/>
</dbReference>
<feature type="compositionally biased region" description="Basic and acidic residues" evidence="1">
    <location>
        <begin position="1"/>
        <end position="12"/>
    </location>
</feature>
<dbReference type="AlphaFoldDB" id="A0ABD2XQB3"/>
<name>A0ABD2XQB3_9HYME</name>
<dbReference type="Proteomes" id="UP001627154">
    <property type="component" value="Unassembled WGS sequence"/>
</dbReference>
<proteinExistence type="predicted"/>
<evidence type="ECO:0000256" key="1">
    <source>
        <dbReference type="SAM" id="MobiDB-lite"/>
    </source>
</evidence>
<evidence type="ECO:0000313" key="3">
    <source>
        <dbReference type="Proteomes" id="UP001627154"/>
    </source>
</evidence>
<keyword evidence="3" id="KW-1185">Reference proteome</keyword>
<comment type="caution">
    <text evidence="2">The sequence shown here is derived from an EMBL/GenBank/DDBJ whole genome shotgun (WGS) entry which is preliminary data.</text>
</comment>
<feature type="region of interest" description="Disordered" evidence="1">
    <location>
        <begin position="1"/>
        <end position="26"/>
    </location>
</feature>
<feature type="compositionally biased region" description="Polar residues" evidence="1">
    <location>
        <begin position="13"/>
        <end position="22"/>
    </location>
</feature>
<accession>A0ABD2XQB3</accession>
<reference evidence="2 3" key="1">
    <citation type="journal article" date="2024" name="bioRxiv">
        <title>A reference genome for Trichogramma kaykai: A tiny desert-dwelling parasitoid wasp with competing sex-ratio distorters.</title>
        <authorList>
            <person name="Culotta J."/>
            <person name="Lindsey A.R."/>
        </authorList>
    </citation>
    <scope>NUCLEOTIDE SEQUENCE [LARGE SCALE GENOMIC DNA]</scope>
    <source>
        <strain evidence="2 3">KSX58</strain>
    </source>
</reference>
<gene>
    <name evidence="2" type="ORF">TKK_001132</name>
</gene>
<protein>
    <submittedName>
        <fullName evidence="2">Uncharacterized protein</fullName>
    </submittedName>
</protein>
<evidence type="ECO:0000313" key="2">
    <source>
        <dbReference type="EMBL" id="KAL3407059.1"/>
    </source>
</evidence>
<organism evidence="2 3">
    <name type="scientific">Trichogramma kaykai</name>
    <dbReference type="NCBI Taxonomy" id="54128"/>
    <lineage>
        <taxon>Eukaryota</taxon>
        <taxon>Metazoa</taxon>
        <taxon>Ecdysozoa</taxon>
        <taxon>Arthropoda</taxon>
        <taxon>Hexapoda</taxon>
        <taxon>Insecta</taxon>
        <taxon>Pterygota</taxon>
        <taxon>Neoptera</taxon>
        <taxon>Endopterygota</taxon>
        <taxon>Hymenoptera</taxon>
        <taxon>Apocrita</taxon>
        <taxon>Proctotrupomorpha</taxon>
        <taxon>Chalcidoidea</taxon>
        <taxon>Trichogrammatidae</taxon>
        <taxon>Trichogramma</taxon>
    </lineage>
</organism>
<sequence>MTSHAQKEERYNNENGVSSFSDSGGGESTLDFVARIYTSNLARSSSSSSLMIQHAACPREFWIFMSLRNSDFACRQVIYYFFRP</sequence>